<dbReference type="InterPro" id="IPR014036">
    <property type="entry name" value="DeoR-like_C"/>
</dbReference>
<dbReference type="GO" id="GO:0003677">
    <property type="term" value="F:DNA binding"/>
    <property type="evidence" value="ECO:0007669"/>
    <property type="project" value="UniProtKB-KW"/>
</dbReference>
<dbReference type="InterPro" id="IPR037171">
    <property type="entry name" value="NagB/RpiA_transferase-like"/>
</dbReference>
<evidence type="ECO:0000313" key="9">
    <source>
        <dbReference type="Proteomes" id="UP001499882"/>
    </source>
</evidence>
<dbReference type="RefSeq" id="WP_345528357.1">
    <property type="nucleotide sequence ID" value="NZ_BAABKN010000023.1"/>
</dbReference>
<dbReference type="PANTHER" id="PTHR30363:SF4">
    <property type="entry name" value="GLYCEROL-3-PHOSPHATE REGULON REPRESSOR"/>
    <property type="match status" value="1"/>
</dbReference>
<evidence type="ECO:0000259" key="7">
    <source>
        <dbReference type="PROSITE" id="PS51000"/>
    </source>
</evidence>
<dbReference type="SMART" id="SM01134">
    <property type="entry name" value="DeoRC"/>
    <property type="match status" value="1"/>
</dbReference>
<dbReference type="PANTHER" id="PTHR30363">
    <property type="entry name" value="HTH-TYPE TRANSCRIPTIONAL REGULATOR SRLR-RELATED"/>
    <property type="match status" value="1"/>
</dbReference>
<dbReference type="SMART" id="SM00420">
    <property type="entry name" value="HTH_DEOR"/>
    <property type="match status" value="1"/>
</dbReference>
<evidence type="ECO:0000256" key="3">
    <source>
        <dbReference type="ARBA" id="ARBA00023015"/>
    </source>
</evidence>
<evidence type="ECO:0000256" key="6">
    <source>
        <dbReference type="ARBA" id="ARBA00024937"/>
    </source>
</evidence>
<dbReference type="InterPro" id="IPR050313">
    <property type="entry name" value="Carb_Metab_HTH_regulators"/>
</dbReference>
<proteinExistence type="predicted"/>
<dbReference type="InterPro" id="IPR036388">
    <property type="entry name" value="WH-like_DNA-bd_sf"/>
</dbReference>
<keyword evidence="3" id="KW-0805">Transcription regulation</keyword>
<dbReference type="PRINTS" id="PR00037">
    <property type="entry name" value="HTHLACR"/>
</dbReference>
<comment type="function">
    <text evidence="6">Repressor of the lactose catabolism operon. Galactose-6-phosphate is the inducer.</text>
</comment>
<dbReference type="SUPFAM" id="SSF100950">
    <property type="entry name" value="NagB/RpiA/CoA transferase-like"/>
    <property type="match status" value="1"/>
</dbReference>
<accession>A0ABP8Z7T1</accession>
<name>A0ABP8Z7T1_9ACTN</name>
<dbReference type="PROSITE" id="PS00894">
    <property type="entry name" value="HTH_DEOR_1"/>
    <property type="match status" value="1"/>
</dbReference>
<dbReference type="Pfam" id="PF08220">
    <property type="entry name" value="HTH_DeoR"/>
    <property type="match status" value="1"/>
</dbReference>
<dbReference type="InterPro" id="IPR018356">
    <property type="entry name" value="Tscrpt_reg_HTH_DeoR_CS"/>
</dbReference>
<evidence type="ECO:0000256" key="2">
    <source>
        <dbReference type="ARBA" id="ARBA00022491"/>
    </source>
</evidence>
<dbReference type="SUPFAM" id="SSF46785">
    <property type="entry name" value="Winged helix' DNA-binding domain"/>
    <property type="match status" value="1"/>
</dbReference>
<reference evidence="9" key="1">
    <citation type="journal article" date="2019" name="Int. J. Syst. Evol. Microbiol.">
        <title>The Global Catalogue of Microorganisms (GCM) 10K type strain sequencing project: providing services to taxonomists for standard genome sequencing and annotation.</title>
        <authorList>
            <consortium name="The Broad Institute Genomics Platform"/>
            <consortium name="The Broad Institute Genome Sequencing Center for Infectious Disease"/>
            <person name="Wu L."/>
            <person name="Ma J."/>
        </authorList>
    </citation>
    <scope>NUCLEOTIDE SEQUENCE [LARGE SCALE GENOMIC DNA]</scope>
    <source>
        <strain evidence="9">JCM 18532</strain>
    </source>
</reference>
<dbReference type="Proteomes" id="UP001499882">
    <property type="component" value="Unassembled WGS sequence"/>
</dbReference>
<keyword evidence="2" id="KW-0678">Repressor</keyword>
<comment type="caution">
    <text evidence="8">The sequence shown here is derived from an EMBL/GenBank/DDBJ whole genome shotgun (WGS) entry which is preliminary data.</text>
</comment>
<sequence length="252" mass="25959">MLAAQRKDLILATLREQGRVIAKELAAELDLSEDTIRRDLRELAADGLLHRVHGGALPASPAVADFAARTAIGTGAKAEVARTAATLVRPGQTVAVDGGTTARELARVLPQDLRATVITHSPTIAVELATHPTVEVIIVGGRLFKHSVVASGALAHEAIGRVSVDAFFLGVTGVHPVAGLTTGDADEAAIKRAWTERAAETYVLGSGEKIGAASAFEVVPLASVTAVITDSAAPGREVAELRAAGVRVLGID</sequence>
<evidence type="ECO:0000313" key="8">
    <source>
        <dbReference type="EMBL" id="GAA4748260.1"/>
    </source>
</evidence>
<dbReference type="EMBL" id="BAABKN010000023">
    <property type="protein sequence ID" value="GAA4748260.1"/>
    <property type="molecule type" value="Genomic_DNA"/>
</dbReference>
<dbReference type="PROSITE" id="PS51000">
    <property type="entry name" value="HTH_DEOR_2"/>
    <property type="match status" value="1"/>
</dbReference>
<dbReference type="Pfam" id="PF00455">
    <property type="entry name" value="DeoRC"/>
    <property type="match status" value="1"/>
</dbReference>
<keyword evidence="4 8" id="KW-0238">DNA-binding</keyword>
<organism evidence="8 9">
    <name type="scientific">Nocardioides endophyticus</name>
    <dbReference type="NCBI Taxonomy" id="1353775"/>
    <lineage>
        <taxon>Bacteria</taxon>
        <taxon>Bacillati</taxon>
        <taxon>Actinomycetota</taxon>
        <taxon>Actinomycetes</taxon>
        <taxon>Propionibacteriales</taxon>
        <taxon>Nocardioidaceae</taxon>
        <taxon>Nocardioides</taxon>
    </lineage>
</organism>
<dbReference type="InterPro" id="IPR001034">
    <property type="entry name" value="DeoR_HTH"/>
</dbReference>
<protein>
    <recommendedName>
        <fullName evidence="1">Lactose phosphotransferase system repressor</fullName>
    </recommendedName>
</protein>
<evidence type="ECO:0000256" key="5">
    <source>
        <dbReference type="ARBA" id="ARBA00023163"/>
    </source>
</evidence>
<keyword evidence="5" id="KW-0804">Transcription</keyword>
<evidence type="ECO:0000256" key="4">
    <source>
        <dbReference type="ARBA" id="ARBA00023125"/>
    </source>
</evidence>
<gene>
    <name evidence="8" type="ORF">GCM10023350_36490</name>
</gene>
<dbReference type="InterPro" id="IPR036390">
    <property type="entry name" value="WH_DNA-bd_sf"/>
</dbReference>
<feature type="domain" description="HTH deoR-type" evidence="7">
    <location>
        <begin position="3"/>
        <end position="58"/>
    </location>
</feature>
<keyword evidence="9" id="KW-1185">Reference proteome</keyword>
<dbReference type="Gene3D" id="1.10.10.10">
    <property type="entry name" value="Winged helix-like DNA-binding domain superfamily/Winged helix DNA-binding domain"/>
    <property type="match status" value="1"/>
</dbReference>
<evidence type="ECO:0000256" key="1">
    <source>
        <dbReference type="ARBA" id="ARBA00021390"/>
    </source>
</evidence>